<dbReference type="GO" id="GO:0006396">
    <property type="term" value="P:RNA processing"/>
    <property type="evidence" value="ECO:0007669"/>
    <property type="project" value="TreeGrafter"/>
</dbReference>
<feature type="compositionally biased region" description="Basic residues" evidence="3">
    <location>
        <begin position="31"/>
        <end position="41"/>
    </location>
</feature>
<feature type="region of interest" description="Disordered" evidence="3">
    <location>
        <begin position="834"/>
        <end position="855"/>
    </location>
</feature>
<dbReference type="GO" id="GO:0003729">
    <property type="term" value="F:mRNA binding"/>
    <property type="evidence" value="ECO:0007669"/>
    <property type="project" value="TreeGrafter"/>
</dbReference>
<evidence type="ECO:0008006" key="6">
    <source>
        <dbReference type="Google" id="ProtNLM"/>
    </source>
</evidence>
<dbReference type="InterPro" id="IPR011990">
    <property type="entry name" value="TPR-like_helical_dom_sf"/>
</dbReference>
<feature type="region of interest" description="Disordered" evidence="3">
    <location>
        <begin position="211"/>
        <end position="230"/>
    </location>
</feature>
<proteinExistence type="predicted"/>
<evidence type="ECO:0000313" key="4">
    <source>
        <dbReference type="EMBL" id="TGZ80413.1"/>
    </source>
</evidence>
<feature type="region of interest" description="Disordered" evidence="3">
    <location>
        <begin position="891"/>
        <end position="921"/>
    </location>
</feature>
<feature type="coiled-coil region" evidence="2">
    <location>
        <begin position="787"/>
        <end position="814"/>
    </location>
</feature>
<name>A0A4S2MV61_9PEZI</name>
<organism evidence="4 5">
    <name type="scientific">Ascodesmis nigricans</name>
    <dbReference type="NCBI Taxonomy" id="341454"/>
    <lineage>
        <taxon>Eukaryota</taxon>
        <taxon>Fungi</taxon>
        <taxon>Dikarya</taxon>
        <taxon>Ascomycota</taxon>
        <taxon>Pezizomycotina</taxon>
        <taxon>Pezizomycetes</taxon>
        <taxon>Pezizales</taxon>
        <taxon>Ascodesmidaceae</taxon>
        <taxon>Ascodesmis</taxon>
    </lineage>
</organism>
<dbReference type="GO" id="GO:0007005">
    <property type="term" value="P:mitochondrion organization"/>
    <property type="evidence" value="ECO:0007669"/>
    <property type="project" value="TreeGrafter"/>
</dbReference>
<evidence type="ECO:0000313" key="5">
    <source>
        <dbReference type="Proteomes" id="UP000298138"/>
    </source>
</evidence>
<evidence type="ECO:0000256" key="3">
    <source>
        <dbReference type="SAM" id="MobiDB-lite"/>
    </source>
</evidence>
<feature type="region of interest" description="Disordered" evidence="3">
    <location>
        <begin position="155"/>
        <end position="174"/>
    </location>
</feature>
<dbReference type="Proteomes" id="UP000298138">
    <property type="component" value="Unassembled WGS sequence"/>
</dbReference>
<feature type="region of interest" description="Disordered" evidence="3">
    <location>
        <begin position="247"/>
        <end position="274"/>
    </location>
</feature>
<protein>
    <recommendedName>
        <fullName evidence="6">Pentacotripeptide-repeat region of PRORP domain-containing protein</fullName>
    </recommendedName>
</protein>
<dbReference type="Gene3D" id="1.25.40.10">
    <property type="entry name" value="Tetratricopeptide repeat domain"/>
    <property type="match status" value="2"/>
</dbReference>
<dbReference type="InterPro" id="IPR002885">
    <property type="entry name" value="PPR_rpt"/>
</dbReference>
<dbReference type="InterPro" id="IPR051114">
    <property type="entry name" value="Mito_RNA_Proc_CCM1"/>
</dbReference>
<dbReference type="STRING" id="341454.A0A4S2MV61"/>
<evidence type="ECO:0000256" key="2">
    <source>
        <dbReference type="SAM" id="Coils"/>
    </source>
</evidence>
<feature type="region of interest" description="Disordered" evidence="3">
    <location>
        <begin position="18"/>
        <end position="41"/>
    </location>
</feature>
<evidence type="ECO:0000256" key="1">
    <source>
        <dbReference type="PROSITE-ProRule" id="PRU00708"/>
    </source>
</evidence>
<feature type="compositionally biased region" description="Basic and acidic residues" evidence="3">
    <location>
        <begin position="1014"/>
        <end position="1032"/>
    </location>
</feature>
<reference evidence="4 5" key="1">
    <citation type="submission" date="2019-04" db="EMBL/GenBank/DDBJ databases">
        <title>Comparative genomics and transcriptomics to analyze fruiting body development in filamentous ascomycetes.</title>
        <authorList>
            <consortium name="DOE Joint Genome Institute"/>
            <person name="Lutkenhaus R."/>
            <person name="Traeger S."/>
            <person name="Breuer J."/>
            <person name="Kuo A."/>
            <person name="Lipzen A."/>
            <person name="Pangilinan J."/>
            <person name="Dilworth D."/>
            <person name="Sandor L."/>
            <person name="Poggeler S."/>
            <person name="Barry K."/>
            <person name="Grigoriev I.V."/>
            <person name="Nowrousian M."/>
        </authorList>
    </citation>
    <scope>NUCLEOTIDE SEQUENCE [LARGE SCALE GENOMIC DNA]</scope>
    <source>
        <strain evidence="4 5">CBS 389.68</strain>
    </source>
</reference>
<dbReference type="AlphaFoldDB" id="A0A4S2MV61"/>
<feature type="compositionally biased region" description="Low complexity" evidence="3">
    <location>
        <begin position="156"/>
        <end position="174"/>
    </location>
</feature>
<feature type="repeat" description="PPR" evidence="1">
    <location>
        <begin position="622"/>
        <end position="656"/>
    </location>
</feature>
<accession>A0A4S2MV61</accession>
<dbReference type="PANTHER" id="PTHR47934">
    <property type="entry name" value="PENTATRICOPEPTIDE REPEAT-CONTAINING PROTEIN PET309, MITOCHONDRIAL"/>
    <property type="match status" value="1"/>
</dbReference>
<gene>
    <name evidence="4" type="ORF">EX30DRAFT_396409</name>
</gene>
<feature type="compositionally biased region" description="Polar residues" evidence="3">
    <location>
        <begin position="217"/>
        <end position="230"/>
    </location>
</feature>
<dbReference type="PANTHER" id="PTHR47934:SF6">
    <property type="entry name" value="MITOCHONDRIAL GROUP I INTRON SPLICING FACTOR CCM1-RELATED"/>
    <property type="match status" value="1"/>
</dbReference>
<feature type="region of interest" description="Disordered" evidence="3">
    <location>
        <begin position="1014"/>
        <end position="1055"/>
    </location>
</feature>
<dbReference type="EMBL" id="ML220125">
    <property type="protein sequence ID" value="TGZ80413.1"/>
    <property type="molecule type" value="Genomic_DNA"/>
</dbReference>
<sequence length="1076" mass="125123">MLPSFMTDIAVAVRISGRRMRSQGTNPASLRPRRTASPRRKIHTLTPETPSLDSLFINALVRAGLCREHACAFHCWPGKPQKRNFHIRRRVSRSYSDMAAQVRAGGDQEEEELSIEIPPIEVLGTFENQGEPPQVEEKQSVLRSVGDILTTAGSNTTVSITDSSSQQTQSSAPTSNTYLVPAISIRQKIIVHQTPLPSIVKGRHVFYPSPDSEKETTPFQVNQKPKSTATSFRGLRSSLLKIVPSTKRKPNTALNPPIPYSSTSEASDTQSDLPRIHRYVERIGPKRVMSAEYQQALQTFVDQPTQKEGEGLGFKSFKPFNKRNPLLNTVNKMMFGRPPQSEEDITVIETFRKTLWSYKFDNKELFDLYLTLPGRRIEYLDRKTMDRTIAAFMSVPLRDETAMLRYMTILEDMHASGIPLTRPEWNQAMSMVAFAYRHVTKVEVDMVLDMWTNMEENYGILANIDTFNILLDIASKAKNHDLFHRLLGEIRERKLEWDRFTHTIIITHCGVMGDAAEVSRAYKKMVDAGEIIDTTVLNAVMTAMLACDEFSAAERVYEHMRQLSLYDPDPPSQTPLSPLLGWITRHRAAHDYEIARDQAKKLRHMSRLVEYSNMTKASLKPDIITYHILIFYFCKVGNWDGLRHTVGHMNDAGIPANSTTYEAIFRGFWVHGQDDSPIWRAEVLQRLLDELLYQVGDEIKWSGALVRKLVSAVANVTRDSETTKHYWTESVKAWERQGGRVDHMTIARYNQIMHDFDSKSGSVKSARPNGEDKVVLPGAVDVLSDHASDFRDRRRTLRERQEDKERKLREKEWKARMLMERGRIEAERQEWGAMEAEKRERMEEESRARREQEGRDRQAWLLAEKRVRERREQQQEEREARERLEKVMLEQEMERQEQDQKMREAHEQQERERQERERQEREWQEREIAELVEEQRNQELVRRNTYNEGAGGKHFKSQEEVRITRAWGRDTRNQELQHAWEQTEEDFYEQQTRTRQSTLPPLSPISAQFEKALRQRREQAEAAKKRAAEEVQTKLATLPPEDRETEARALKAADQERQRKLMRMVFLRQSKIRTLH</sequence>
<dbReference type="Pfam" id="PF13812">
    <property type="entry name" value="PPR_3"/>
    <property type="match status" value="2"/>
</dbReference>
<feature type="compositionally biased region" description="Basic and acidic residues" evidence="3">
    <location>
        <begin position="1040"/>
        <end position="1055"/>
    </location>
</feature>
<dbReference type="InParanoid" id="A0A4S2MV61"/>
<dbReference type="PROSITE" id="PS51375">
    <property type="entry name" value="PPR"/>
    <property type="match status" value="1"/>
</dbReference>
<feature type="compositionally biased region" description="Polar residues" evidence="3">
    <location>
        <begin position="260"/>
        <end position="272"/>
    </location>
</feature>
<dbReference type="OrthoDB" id="1908178at2759"/>
<keyword evidence="5" id="KW-1185">Reference proteome</keyword>
<dbReference type="GO" id="GO:0005739">
    <property type="term" value="C:mitochondrion"/>
    <property type="evidence" value="ECO:0007669"/>
    <property type="project" value="TreeGrafter"/>
</dbReference>
<keyword evidence="2" id="KW-0175">Coiled coil</keyword>